<proteinExistence type="predicted"/>
<sequence>MLKMALKKWNFETYVALATRIPALVAKIEVMELKGEAGELLAEDVKMWKDD</sequence>
<dbReference type="Proteomes" id="UP000265520">
    <property type="component" value="Unassembled WGS sequence"/>
</dbReference>
<comment type="caution">
    <text evidence="1">The sequence shown here is derived from an EMBL/GenBank/DDBJ whole genome shotgun (WGS) entry which is preliminary data.</text>
</comment>
<keyword evidence="2" id="KW-1185">Reference proteome</keyword>
<reference evidence="1 2" key="1">
    <citation type="journal article" date="2018" name="Front. Plant Sci.">
        <title>Red Clover (Trifolium pratense) and Zigzag Clover (T. medium) - A Picture of Genomic Similarities and Differences.</title>
        <authorList>
            <person name="Dluhosova J."/>
            <person name="Istvanek J."/>
            <person name="Nedelnik J."/>
            <person name="Repkova J."/>
        </authorList>
    </citation>
    <scope>NUCLEOTIDE SEQUENCE [LARGE SCALE GENOMIC DNA]</scope>
    <source>
        <strain evidence="2">cv. 10/8</strain>
        <tissue evidence="1">Leaf</tissue>
    </source>
</reference>
<name>A0A392TBM4_9FABA</name>
<dbReference type="AlphaFoldDB" id="A0A392TBM4"/>
<organism evidence="1 2">
    <name type="scientific">Trifolium medium</name>
    <dbReference type="NCBI Taxonomy" id="97028"/>
    <lineage>
        <taxon>Eukaryota</taxon>
        <taxon>Viridiplantae</taxon>
        <taxon>Streptophyta</taxon>
        <taxon>Embryophyta</taxon>
        <taxon>Tracheophyta</taxon>
        <taxon>Spermatophyta</taxon>
        <taxon>Magnoliopsida</taxon>
        <taxon>eudicotyledons</taxon>
        <taxon>Gunneridae</taxon>
        <taxon>Pentapetalae</taxon>
        <taxon>rosids</taxon>
        <taxon>fabids</taxon>
        <taxon>Fabales</taxon>
        <taxon>Fabaceae</taxon>
        <taxon>Papilionoideae</taxon>
        <taxon>50 kb inversion clade</taxon>
        <taxon>NPAAA clade</taxon>
        <taxon>Hologalegina</taxon>
        <taxon>IRL clade</taxon>
        <taxon>Trifolieae</taxon>
        <taxon>Trifolium</taxon>
    </lineage>
</organism>
<dbReference type="EMBL" id="LXQA010543885">
    <property type="protein sequence ID" value="MCI58302.1"/>
    <property type="molecule type" value="Genomic_DNA"/>
</dbReference>
<feature type="non-terminal residue" evidence="1">
    <location>
        <position position="51"/>
    </location>
</feature>
<evidence type="ECO:0000313" key="1">
    <source>
        <dbReference type="EMBL" id="MCI58302.1"/>
    </source>
</evidence>
<evidence type="ECO:0000313" key="2">
    <source>
        <dbReference type="Proteomes" id="UP000265520"/>
    </source>
</evidence>
<protein>
    <submittedName>
        <fullName evidence="1">Uncharacterized protein</fullName>
    </submittedName>
</protein>
<accession>A0A392TBM4</accession>